<protein>
    <submittedName>
        <fullName evidence="1">Uncharacterized protein</fullName>
    </submittedName>
</protein>
<dbReference type="HOGENOM" id="CLU_3227614_0_0_2"/>
<reference evidence="1 2" key="1">
    <citation type="journal article" date="2013" name="Genome Announc.">
        <title>Complete Genome Sequence of the Thermophilic and Facultatively Chemolithoautotrophic Sulfate Reducer Archaeoglobus sulfaticallidus Strain PM70-1T.</title>
        <authorList>
            <person name="Stokke R."/>
            <person name="Hocking W.P."/>
            <person name="Steinsbu B.O."/>
            <person name="Steen I.H."/>
        </authorList>
    </citation>
    <scope>NUCLEOTIDE SEQUENCE [LARGE SCALE GENOMIC DNA]</scope>
    <source>
        <strain evidence="1">PM70-1</strain>
    </source>
</reference>
<evidence type="ECO:0000313" key="1">
    <source>
        <dbReference type="EMBL" id="AGK60425.1"/>
    </source>
</evidence>
<dbReference type="AlphaFoldDB" id="N0BJW3"/>
<dbReference type="KEGG" id="ast:Asulf_00398"/>
<dbReference type="EMBL" id="CP005290">
    <property type="protein sequence ID" value="AGK60425.1"/>
    <property type="molecule type" value="Genomic_DNA"/>
</dbReference>
<dbReference type="Proteomes" id="UP000013307">
    <property type="component" value="Chromosome"/>
</dbReference>
<name>N0BJW3_9EURY</name>
<organism evidence="1 2">
    <name type="scientific">Archaeoglobus sulfaticallidus PM70-1</name>
    <dbReference type="NCBI Taxonomy" id="387631"/>
    <lineage>
        <taxon>Archaea</taxon>
        <taxon>Methanobacteriati</taxon>
        <taxon>Methanobacteriota</taxon>
        <taxon>Archaeoglobi</taxon>
        <taxon>Archaeoglobales</taxon>
        <taxon>Archaeoglobaceae</taxon>
        <taxon>Archaeoglobus</taxon>
    </lineage>
</organism>
<proteinExistence type="predicted"/>
<gene>
    <name evidence="1" type="ORF">Asulf_00398</name>
</gene>
<sequence length="43" mass="5079">MQAVVSREGYLSKVIRLLKKIDQAISIDPEVFVKSDWPYLWKK</sequence>
<accession>N0BJW3</accession>
<evidence type="ECO:0000313" key="2">
    <source>
        <dbReference type="Proteomes" id="UP000013307"/>
    </source>
</evidence>
<keyword evidence="2" id="KW-1185">Reference proteome</keyword>